<reference evidence="3 4" key="1">
    <citation type="journal article" date="2015" name="Proc. Natl. Acad. Sci. U.S.A.">
        <title>The resurrection genome of Boea hygrometrica: A blueprint for survival of dehydration.</title>
        <authorList>
            <person name="Xiao L."/>
            <person name="Yang G."/>
            <person name="Zhang L."/>
            <person name="Yang X."/>
            <person name="Zhao S."/>
            <person name="Ji Z."/>
            <person name="Zhou Q."/>
            <person name="Hu M."/>
            <person name="Wang Y."/>
            <person name="Chen M."/>
            <person name="Xu Y."/>
            <person name="Jin H."/>
            <person name="Xiao X."/>
            <person name="Hu G."/>
            <person name="Bao F."/>
            <person name="Hu Y."/>
            <person name="Wan P."/>
            <person name="Li L."/>
            <person name="Deng X."/>
            <person name="Kuang T."/>
            <person name="Xiang C."/>
            <person name="Zhu J.K."/>
            <person name="Oliver M.J."/>
            <person name="He Y."/>
        </authorList>
    </citation>
    <scope>NUCLEOTIDE SEQUENCE [LARGE SCALE GENOMIC DNA]</scope>
    <source>
        <strain evidence="4">cv. XS01</strain>
    </source>
</reference>
<keyword evidence="3" id="KW-0378">Hydrolase</keyword>
<dbReference type="Gene3D" id="3.40.50.1820">
    <property type="entry name" value="alpha/beta hydrolase"/>
    <property type="match status" value="1"/>
</dbReference>
<dbReference type="InterPro" id="IPR001563">
    <property type="entry name" value="Peptidase_S10"/>
</dbReference>
<feature type="chain" id="PRO_5016277232" evidence="2">
    <location>
        <begin position="29"/>
        <end position="451"/>
    </location>
</feature>
<dbReference type="OrthoDB" id="443318at2759"/>
<feature type="signal peptide" evidence="2">
    <location>
        <begin position="1"/>
        <end position="28"/>
    </location>
</feature>
<sequence>MSNTTGTISMALLPVVLVLLHMISAAAASESYVIETLPGYPGLLPFKLETGYIGVGEDEDLQLFYYFIESEGDPEKDPLILWMNGGPGCSGFTGLVYEIGPLNFNLSSYDGSLPSFILNPYSWTKIASIIFIDSPVGTGFSYTNSPEGYYRSDTKLAVDNHMFLRKWLLNHPSFLENRLYMAGDSYGGKIAPLVAFEIAQGNEAGLQPWMNLKGYIIGNAFTDADRDVNYRVPYAHRMAIISDDYYELLKTSCNNEYVNPDPSNLQCTYALRLFKELVQCTQNIWDQHILEPNFSYDQTILWLQVKIYWPSFTWARDDSVQEALGIRKGTKEEEWVRCNRSSAYTSDVRSVLEYHKLLNEKGYQILAYSGDHDFGVPYISTLKWIHRLNLTIEDAWRPWRVDGQIAGYTEKYKEGGGSFITFATGAGHTAPEYMPKQCFAMLKRWLSMFPL</sequence>
<dbReference type="GO" id="GO:0006508">
    <property type="term" value="P:proteolysis"/>
    <property type="evidence" value="ECO:0007669"/>
    <property type="project" value="InterPro"/>
</dbReference>
<dbReference type="GO" id="GO:0019748">
    <property type="term" value="P:secondary metabolic process"/>
    <property type="evidence" value="ECO:0007669"/>
    <property type="project" value="TreeGrafter"/>
</dbReference>
<dbReference type="EMBL" id="KV001720">
    <property type="protein sequence ID" value="KZV38833.1"/>
    <property type="molecule type" value="Genomic_DNA"/>
</dbReference>
<dbReference type="GO" id="GO:0004185">
    <property type="term" value="F:serine-type carboxypeptidase activity"/>
    <property type="evidence" value="ECO:0007669"/>
    <property type="project" value="InterPro"/>
</dbReference>
<comment type="similarity">
    <text evidence="1">Belongs to the peptidase S10 family.</text>
</comment>
<dbReference type="Pfam" id="PF00450">
    <property type="entry name" value="Peptidase_S10"/>
    <property type="match status" value="1"/>
</dbReference>
<dbReference type="PANTHER" id="PTHR11802">
    <property type="entry name" value="SERINE PROTEASE FAMILY S10 SERINE CARBOXYPEPTIDASE"/>
    <property type="match status" value="1"/>
</dbReference>
<evidence type="ECO:0000256" key="1">
    <source>
        <dbReference type="ARBA" id="ARBA00009431"/>
    </source>
</evidence>
<keyword evidence="2" id="KW-0732">Signal</keyword>
<dbReference type="FunFam" id="3.40.50.1820:FF:000072">
    <property type="entry name" value="Serine carboxypeptidase-like 19"/>
    <property type="match status" value="1"/>
</dbReference>
<keyword evidence="3" id="KW-0645">Protease</keyword>
<proteinExistence type="inferred from homology"/>
<evidence type="ECO:0000313" key="4">
    <source>
        <dbReference type="Proteomes" id="UP000250235"/>
    </source>
</evidence>
<dbReference type="Proteomes" id="UP000250235">
    <property type="component" value="Unassembled WGS sequence"/>
</dbReference>
<dbReference type="PRINTS" id="PR00724">
    <property type="entry name" value="CRBOXYPTASEC"/>
</dbReference>
<gene>
    <name evidence="3" type="ORF">F511_32400</name>
</gene>
<dbReference type="GO" id="GO:0016747">
    <property type="term" value="F:acyltransferase activity, transferring groups other than amino-acyl groups"/>
    <property type="evidence" value="ECO:0007669"/>
    <property type="project" value="TreeGrafter"/>
</dbReference>
<dbReference type="PANTHER" id="PTHR11802:SF224">
    <property type="entry name" value="SERINE CARBOXYPEPTIDASE-LIKE 7 ISOFORM X1"/>
    <property type="match status" value="1"/>
</dbReference>
<protein>
    <submittedName>
        <fullName evidence="3">Serine carboxypeptidase-like 18</fullName>
    </submittedName>
</protein>
<dbReference type="InterPro" id="IPR029058">
    <property type="entry name" value="AB_hydrolase_fold"/>
</dbReference>
<evidence type="ECO:0000256" key="2">
    <source>
        <dbReference type="SAM" id="SignalP"/>
    </source>
</evidence>
<evidence type="ECO:0000313" key="3">
    <source>
        <dbReference type="EMBL" id="KZV38833.1"/>
    </source>
</evidence>
<keyword evidence="4" id="KW-1185">Reference proteome</keyword>
<keyword evidence="3" id="KW-0121">Carboxypeptidase</keyword>
<name>A0A2Z7BW54_9LAMI</name>
<dbReference type="FunFam" id="3.40.50.12670:FF:000002">
    <property type="entry name" value="Carboxypeptidase"/>
    <property type="match status" value="1"/>
</dbReference>
<dbReference type="SUPFAM" id="SSF53474">
    <property type="entry name" value="alpha/beta-Hydrolases"/>
    <property type="match status" value="1"/>
</dbReference>
<dbReference type="AlphaFoldDB" id="A0A2Z7BW54"/>
<organism evidence="3 4">
    <name type="scientific">Dorcoceras hygrometricum</name>
    <dbReference type="NCBI Taxonomy" id="472368"/>
    <lineage>
        <taxon>Eukaryota</taxon>
        <taxon>Viridiplantae</taxon>
        <taxon>Streptophyta</taxon>
        <taxon>Embryophyta</taxon>
        <taxon>Tracheophyta</taxon>
        <taxon>Spermatophyta</taxon>
        <taxon>Magnoliopsida</taxon>
        <taxon>eudicotyledons</taxon>
        <taxon>Gunneridae</taxon>
        <taxon>Pentapetalae</taxon>
        <taxon>asterids</taxon>
        <taxon>lamiids</taxon>
        <taxon>Lamiales</taxon>
        <taxon>Gesneriaceae</taxon>
        <taxon>Didymocarpoideae</taxon>
        <taxon>Trichosporeae</taxon>
        <taxon>Loxocarpinae</taxon>
        <taxon>Dorcoceras</taxon>
    </lineage>
</organism>
<accession>A0A2Z7BW54</accession>
<dbReference type="Gene3D" id="3.40.50.12670">
    <property type="match status" value="1"/>
</dbReference>